<gene>
    <name evidence="1" type="ORF">ColLi_02636</name>
</gene>
<name>A0AA37LPU1_9PEZI</name>
<comment type="caution">
    <text evidence="1">The sequence shown here is derived from an EMBL/GenBank/DDBJ whole genome shotgun (WGS) entry which is preliminary data.</text>
</comment>
<protein>
    <submittedName>
        <fullName evidence="1">Uncharacterized protein</fullName>
    </submittedName>
</protein>
<evidence type="ECO:0000313" key="1">
    <source>
        <dbReference type="EMBL" id="GJC79798.1"/>
    </source>
</evidence>
<dbReference type="EMBL" id="BPPX01000004">
    <property type="protein sequence ID" value="GJC79798.1"/>
    <property type="molecule type" value="Genomic_DNA"/>
</dbReference>
<evidence type="ECO:0000313" key="2">
    <source>
        <dbReference type="Proteomes" id="UP001055172"/>
    </source>
</evidence>
<sequence length="139" mass="14247">MPSSEERRYLTYTGDVGSQEVGLVDEDLEAHSLDVDDDAVDHGGEAVGTAAAQGPGLAAAVAVAVAVVPDGGACLGCVAEGEALLGVEGDVAVDGADARERREDDVADVWVGAEDEAKMILGRVGEGQFESWTEFGLGW</sequence>
<accession>A0AA37LPU1</accession>
<keyword evidence="2" id="KW-1185">Reference proteome</keyword>
<reference evidence="1 2" key="1">
    <citation type="submission" date="2021-07" db="EMBL/GenBank/DDBJ databases">
        <title>Genome data of Colletotrichum spaethianum.</title>
        <authorList>
            <person name="Utami Y.D."/>
            <person name="Hiruma K."/>
        </authorList>
    </citation>
    <scope>NUCLEOTIDE SEQUENCE [LARGE SCALE GENOMIC DNA]</scope>
    <source>
        <strain evidence="1 2">MAFF 242679</strain>
    </source>
</reference>
<organism evidence="1 2">
    <name type="scientific">Colletotrichum liriopes</name>
    <dbReference type="NCBI Taxonomy" id="708192"/>
    <lineage>
        <taxon>Eukaryota</taxon>
        <taxon>Fungi</taxon>
        <taxon>Dikarya</taxon>
        <taxon>Ascomycota</taxon>
        <taxon>Pezizomycotina</taxon>
        <taxon>Sordariomycetes</taxon>
        <taxon>Hypocreomycetidae</taxon>
        <taxon>Glomerellales</taxon>
        <taxon>Glomerellaceae</taxon>
        <taxon>Colletotrichum</taxon>
        <taxon>Colletotrichum spaethianum species complex</taxon>
    </lineage>
</organism>
<dbReference type="Proteomes" id="UP001055172">
    <property type="component" value="Unassembled WGS sequence"/>
</dbReference>
<dbReference type="AlphaFoldDB" id="A0AA37LPU1"/>
<proteinExistence type="predicted"/>